<accession>A0A8C3A0I3</accession>
<organism evidence="3 4">
    <name type="scientific">Cyclopterus lumpus</name>
    <name type="common">Lumpsucker</name>
    <dbReference type="NCBI Taxonomy" id="8103"/>
    <lineage>
        <taxon>Eukaryota</taxon>
        <taxon>Metazoa</taxon>
        <taxon>Chordata</taxon>
        <taxon>Craniata</taxon>
        <taxon>Vertebrata</taxon>
        <taxon>Euteleostomi</taxon>
        <taxon>Actinopterygii</taxon>
        <taxon>Neopterygii</taxon>
        <taxon>Teleostei</taxon>
        <taxon>Neoteleostei</taxon>
        <taxon>Acanthomorphata</taxon>
        <taxon>Eupercaria</taxon>
        <taxon>Perciformes</taxon>
        <taxon>Cottioidei</taxon>
        <taxon>Cottales</taxon>
        <taxon>Cyclopteridae</taxon>
        <taxon>Cyclopterus</taxon>
    </lineage>
</organism>
<keyword evidence="4" id="KW-1185">Reference proteome</keyword>
<dbReference type="GO" id="GO:0004722">
    <property type="term" value="F:protein serine/threonine phosphatase activity"/>
    <property type="evidence" value="ECO:0007669"/>
    <property type="project" value="InterPro"/>
</dbReference>
<reference evidence="3" key="1">
    <citation type="submission" date="2025-08" db="UniProtKB">
        <authorList>
            <consortium name="Ensembl"/>
        </authorList>
    </citation>
    <scope>IDENTIFICATION</scope>
</reference>
<dbReference type="SUPFAM" id="SSF81606">
    <property type="entry name" value="PP2C-like"/>
    <property type="match status" value="1"/>
</dbReference>
<evidence type="ECO:0000259" key="2">
    <source>
        <dbReference type="PROSITE" id="PS51746"/>
    </source>
</evidence>
<feature type="region of interest" description="Disordered" evidence="1">
    <location>
        <begin position="1"/>
        <end position="22"/>
    </location>
</feature>
<feature type="domain" description="PPM-type phosphatase" evidence="2">
    <location>
        <begin position="1"/>
        <end position="133"/>
    </location>
</feature>
<sequence>MLCRKGRAEKLTRDHTPDHRDERHRIRRFGGFVTWNSVGEASVNGRLAMTRSIGDFHLKASGVIAEPDTRRLTHASDSFLALTTDGINFLLSDQEICDVINRCQDPTEAADVIAQQALQYGSEDNASILVVPFGAWGKHQSSTAVYSMSRNFSSSGRWA</sequence>
<dbReference type="PANTHER" id="PTHR47992">
    <property type="entry name" value="PROTEIN PHOSPHATASE"/>
    <property type="match status" value="1"/>
</dbReference>
<name>A0A8C3A0I3_CYCLU</name>
<dbReference type="AlphaFoldDB" id="A0A8C3A0I3"/>
<dbReference type="Gene3D" id="3.60.40.10">
    <property type="entry name" value="PPM-type phosphatase domain"/>
    <property type="match status" value="1"/>
</dbReference>
<protein>
    <submittedName>
        <fullName evidence="3">Protein phosphatase, Mg2+/Mn2+ dependent 1K</fullName>
    </submittedName>
</protein>
<reference evidence="3" key="2">
    <citation type="submission" date="2025-09" db="UniProtKB">
        <authorList>
            <consortium name="Ensembl"/>
        </authorList>
    </citation>
    <scope>IDENTIFICATION</scope>
</reference>
<evidence type="ECO:0000313" key="4">
    <source>
        <dbReference type="Proteomes" id="UP000694565"/>
    </source>
</evidence>
<dbReference type="InterPro" id="IPR036457">
    <property type="entry name" value="PPM-type-like_dom_sf"/>
</dbReference>
<dbReference type="Ensembl" id="ENSCLMT00005036017.1">
    <property type="protein sequence ID" value="ENSCLMP00005034601.1"/>
    <property type="gene ID" value="ENSCLMG00005016535.1"/>
</dbReference>
<evidence type="ECO:0000313" key="3">
    <source>
        <dbReference type="Ensembl" id="ENSCLMP00005034601.1"/>
    </source>
</evidence>
<dbReference type="GeneTree" id="ENSGT00940000156633"/>
<evidence type="ECO:0000256" key="1">
    <source>
        <dbReference type="SAM" id="MobiDB-lite"/>
    </source>
</evidence>
<dbReference type="Pfam" id="PF00481">
    <property type="entry name" value="PP2C"/>
    <property type="match status" value="1"/>
</dbReference>
<dbReference type="InterPro" id="IPR001932">
    <property type="entry name" value="PPM-type_phosphatase-like_dom"/>
</dbReference>
<dbReference type="PROSITE" id="PS51746">
    <property type="entry name" value="PPM_2"/>
    <property type="match status" value="1"/>
</dbReference>
<dbReference type="InterPro" id="IPR015655">
    <property type="entry name" value="PP2C"/>
</dbReference>
<dbReference type="Proteomes" id="UP000694565">
    <property type="component" value="Unplaced"/>
</dbReference>
<dbReference type="SMART" id="SM00332">
    <property type="entry name" value="PP2Cc"/>
    <property type="match status" value="1"/>
</dbReference>
<proteinExistence type="predicted"/>
<dbReference type="CDD" id="cd00143">
    <property type="entry name" value="PP2Cc"/>
    <property type="match status" value="1"/>
</dbReference>